<organism evidence="3 4">
    <name type="scientific">Thyridium curvatum</name>
    <dbReference type="NCBI Taxonomy" id="1093900"/>
    <lineage>
        <taxon>Eukaryota</taxon>
        <taxon>Fungi</taxon>
        <taxon>Dikarya</taxon>
        <taxon>Ascomycota</taxon>
        <taxon>Pezizomycotina</taxon>
        <taxon>Sordariomycetes</taxon>
        <taxon>Sordariomycetidae</taxon>
        <taxon>Thyridiales</taxon>
        <taxon>Thyridiaceae</taxon>
        <taxon>Thyridium</taxon>
    </lineage>
</organism>
<evidence type="ECO:0000256" key="2">
    <source>
        <dbReference type="SAM" id="Phobius"/>
    </source>
</evidence>
<dbReference type="AlphaFoldDB" id="A0A507BFZ0"/>
<comment type="caution">
    <text evidence="3">The sequence shown here is derived from an EMBL/GenBank/DDBJ whole genome shotgun (WGS) entry which is preliminary data.</text>
</comment>
<proteinExistence type="predicted"/>
<reference evidence="3 4" key="1">
    <citation type="submission" date="2019-06" db="EMBL/GenBank/DDBJ databases">
        <title>Draft genome sequence of the filamentous fungus Phialemoniopsis curvata isolated from diesel fuel.</title>
        <authorList>
            <person name="Varaljay V.A."/>
            <person name="Lyon W.J."/>
            <person name="Crouch A.L."/>
            <person name="Drake C.E."/>
            <person name="Hollomon J.M."/>
            <person name="Nadeau L.J."/>
            <person name="Nunn H.S."/>
            <person name="Stevenson B.S."/>
            <person name="Bojanowski C.L."/>
            <person name="Crookes-Goodson W.J."/>
        </authorList>
    </citation>
    <scope>NUCLEOTIDE SEQUENCE [LARGE SCALE GENOMIC DNA]</scope>
    <source>
        <strain evidence="3 4">D216</strain>
    </source>
</reference>
<keyword evidence="2" id="KW-1133">Transmembrane helix</keyword>
<dbReference type="STRING" id="1093900.A0A507BFZ0"/>
<keyword evidence="2" id="KW-0812">Transmembrane</keyword>
<dbReference type="Proteomes" id="UP000319257">
    <property type="component" value="Unassembled WGS sequence"/>
</dbReference>
<protein>
    <submittedName>
        <fullName evidence="3">Uncharacterized protein</fullName>
    </submittedName>
</protein>
<keyword evidence="4" id="KW-1185">Reference proteome</keyword>
<sequence length="624" mass="69149">MSLHYQIARQPDNVMNFRIAGAWEPVTDVTGGDGNGPSRSSHRRMPLLFEGILMTYLGLYLEGEHSDRHPECTYSLNKLLRGARSMPNFSASSLNKAWPLYQGAPGLGLTNSSTPYARCCSNPNCDATTHTSKSWGWLPNETEKTEDNVLCTTCLVYWRRKGKMRNANDHAYKLKTGRAAKVYICSNLLCGSDKVDKNWGFWDGFEGRKDINSILCRQCRVHANNYNGAMRDPAKTAHKGKAIPKDRECSYPNCNATAADTEHWGRWNGLTEEKDESNILCARCLAHANNHGGICGGPSSPTASRSTSGPAQTPCVEILAQQETNNRDGTQTNQGRRQRTMSSNELLRPADAAIPQVQDLEGFNRRYLNHPALNVVVVRVGRGRFRIPVSIVEMSVQDREALDENTIAFIKHLALLMIPDGIPEEWRDWLVTEVNFNAYNRKPSNMSHCRQIREQANADIPMSANAINILAAQCCLLGNVPIAPPGTHPGRRRRLHPRRKPSFRRGEARLPGWDGRQGQAVVIVDPVDDEEAEPAPGAVLGPVAQPRRHPLKLVNFGGVGAKILKTIVWILAALTVCYLAFLLLAIGIRLANHPGLRPARVITAFTAQCHGAIRGYRKKLVVSK</sequence>
<accession>A0A507BFZ0</accession>
<evidence type="ECO:0000256" key="1">
    <source>
        <dbReference type="SAM" id="MobiDB-lite"/>
    </source>
</evidence>
<dbReference type="InParanoid" id="A0A507BFZ0"/>
<dbReference type="OrthoDB" id="5102280at2759"/>
<evidence type="ECO:0000313" key="3">
    <source>
        <dbReference type="EMBL" id="TPX16219.1"/>
    </source>
</evidence>
<keyword evidence="2" id="KW-0472">Membrane</keyword>
<feature type="region of interest" description="Disordered" evidence="1">
    <location>
        <begin position="319"/>
        <end position="345"/>
    </location>
</feature>
<name>A0A507BFZ0_9PEZI</name>
<evidence type="ECO:0000313" key="4">
    <source>
        <dbReference type="Proteomes" id="UP000319257"/>
    </source>
</evidence>
<dbReference type="GeneID" id="41971661"/>
<gene>
    <name evidence="3" type="ORF">E0L32_004214</name>
</gene>
<dbReference type="EMBL" id="SKBQ01000019">
    <property type="protein sequence ID" value="TPX16219.1"/>
    <property type="molecule type" value="Genomic_DNA"/>
</dbReference>
<feature type="transmembrane region" description="Helical" evidence="2">
    <location>
        <begin position="567"/>
        <end position="591"/>
    </location>
</feature>
<feature type="compositionally biased region" description="Polar residues" evidence="1">
    <location>
        <begin position="321"/>
        <end position="345"/>
    </location>
</feature>
<dbReference type="RefSeq" id="XP_030997930.1">
    <property type="nucleotide sequence ID" value="XM_031138600.1"/>
</dbReference>